<evidence type="ECO:0000313" key="3">
    <source>
        <dbReference type="Proteomes" id="UP000626109"/>
    </source>
</evidence>
<organism evidence="2 3">
    <name type="scientific">Polarella glacialis</name>
    <name type="common">Dinoflagellate</name>
    <dbReference type="NCBI Taxonomy" id="89957"/>
    <lineage>
        <taxon>Eukaryota</taxon>
        <taxon>Sar</taxon>
        <taxon>Alveolata</taxon>
        <taxon>Dinophyceae</taxon>
        <taxon>Suessiales</taxon>
        <taxon>Suessiaceae</taxon>
        <taxon>Polarella</taxon>
    </lineage>
</organism>
<reference evidence="2" key="1">
    <citation type="submission" date="2021-02" db="EMBL/GenBank/DDBJ databases">
        <authorList>
            <person name="Dougan E. K."/>
            <person name="Rhodes N."/>
            <person name="Thang M."/>
            <person name="Chan C."/>
        </authorList>
    </citation>
    <scope>NUCLEOTIDE SEQUENCE</scope>
</reference>
<protein>
    <submittedName>
        <fullName evidence="2">Uncharacterized protein</fullName>
    </submittedName>
</protein>
<dbReference type="EMBL" id="CAJNNW010027740">
    <property type="protein sequence ID" value="CAE8692935.1"/>
    <property type="molecule type" value="Genomic_DNA"/>
</dbReference>
<feature type="non-terminal residue" evidence="2">
    <location>
        <position position="101"/>
    </location>
</feature>
<accession>A0A813K3I5</accession>
<dbReference type="Proteomes" id="UP000626109">
    <property type="component" value="Unassembled WGS sequence"/>
</dbReference>
<feature type="non-terminal residue" evidence="2">
    <location>
        <position position="1"/>
    </location>
</feature>
<evidence type="ECO:0000256" key="1">
    <source>
        <dbReference type="SAM" id="MobiDB-lite"/>
    </source>
</evidence>
<gene>
    <name evidence="2" type="ORF">PGLA2088_LOCUS28118</name>
</gene>
<dbReference type="AlphaFoldDB" id="A0A813K3I5"/>
<evidence type="ECO:0000313" key="2">
    <source>
        <dbReference type="EMBL" id="CAE8692935.1"/>
    </source>
</evidence>
<feature type="region of interest" description="Disordered" evidence="1">
    <location>
        <begin position="1"/>
        <end position="23"/>
    </location>
</feature>
<comment type="caution">
    <text evidence="2">The sequence shown here is derived from an EMBL/GenBank/DDBJ whole genome shotgun (WGS) entry which is preliminary data.</text>
</comment>
<sequence length="101" mass="10434">SCASSYLDGSLRVRKKQGSAEHSRGFCARDSTAFIRTLALAAAKTSSSAEHCGGINAPCGAEISLTAAALSGAAEAASIMRQFCNPPPGCCKLDTTNFKYK</sequence>
<proteinExistence type="predicted"/>
<name>A0A813K3I5_POLGL</name>